<dbReference type="AlphaFoldDB" id="A0A673A625"/>
<organism evidence="1 2">
    <name type="scientific">Sphaeramia orbicularis</name>
    <name type="common">orbiculate cardinalfish</name>
    <dbReference type="NCBI Taxonomy" id="375764"/>
    <lineage>
        <taxon>Eukaryota</taxon>
        <taxon>Metazoa</taxon>
        <taxon>Chordata</taxon>
        <taxon>Craniata</taxon>
        <taxon>Vertebrata</taxon>
        <taxon>Euteleostomi</taxon>
        <taxon>Actinopterygii</taxon>
        <taxon>Neopterygii</taxon>
        <taxon>Teleostei</taxon>
        <taxon>Neoteleostei</taxon>
        <taxon>Acanthomorphata</taxon>
        <taxon>Gobiaria</taxon>
        <taxon>Kurtiformes</taxon>
        <taxon>Apogonoidei</taxon>
        <taxon>Apogonidae</taxon>
        <taxon>Apogoninae</taxon>
        <taxon>Sphaeramia</taxon>
    </lineage>
</organism>
<evidence type="ECO:0000313" key="1">
    <source>
        <dbReference type="Ensembl" id="ENSSORP00005024716.1"/>
    </source>
</evidence>
<keyword evidence="2" id="KW-1185">Reference proteome</keyword>
<dbReference type="InterPro" id="IPR036691">
    <property type="entry name" value="Endo/exonu/phosph_ase_sf"/>
</dbReference>
<dbReference type="Ensembl" id="ENSSORT00005025447.1">
    <property type="protein sequence ID" value="ENSSORP00005024716.1"/>
    <property type="gene ID" value="ENSSORG00005011894.1"/>
</dbReference>
<reference evidence="1" key="3">
    <citation type="submission" date="2025-09" db="UniProtKB">
        <authorList>
            <consortium name="Ensembl"/>
        </authorList>
    </citation>
    <scope>IDENTIFICATION</scope>
</reference>
<name>A0A673A625_9TELE</name>
<dbReference type="Proteomes" id="UP000472271">
    <property type="component" value="Chromosome 16"/>
</dbReference>
<evidence type="ECO:0008006" key="3">
    <source>
        <dbReference type="Google" id="ProtNLM"/>
    </source>
</evidence>
<accession>A0A673A625</accession>
<reference evidence="1" key="1">
    <citation type="submission" date="2019-06" db="EMBL/GenBank/DDBJ databases">
        <authorList>
            <consortium name="Wellcome Sanger Institute Data Sharing"/>
        </authorList>
    </citation>
    <scope>NUCLEOTIDE SEQUENCE [LARGE SCALE GENOMIC DNA]</scope>
</reference>
<proteinExistence type="predicted"/>
<sequence length="100" mass="11310">MQTNLKILSLNINGLNSPLKKGKVMTKLKKEEVQIIFLQETHLSKGRYVILKGKLENETTALTSAAQGDLVLLQPNTFLVIRLSDILIIRFHNLTISHFL</sequence>
<dbReference type="SUPFAM" id="SSF56219">
    <property type="entry name" value="DNase I-like"/>
    <property type="match status" value="1"/>
</dbReference>
<reference evidence="1" key="2">
    <citation type="submission" date="2025-08" db="UniProtKB">
        <authorList>
            <consortium name="Ensembl"/>
        </authorList>
    </citation>
    <scope>IDENTIFICATION</scope>
</reference>
<protein>
    <recommendedName>
        <fullName evidence="3">Endonuclease/exonuclease/phosphatase domain-containing protein</fullName>
    </recommendedName>
</protein>
<dbReference type="Gene3D" id="3.60.10.10">
    <property type="entry name" value="Endonuclease/exonuclease/phosphatase"/>
    <property type="match status" value="1"/>
</dbReference>
<dbReference type="InParanoid" id="A0A673A625"/>
<evidence type="ECO:0000313" key="2">
    <source>
        <dbReference type="Proteomes" id="UP000472271"/>
    </source>
</evidence>